<keyword evidence="3" id="KW-1185">Reference proteome</keyword>
<sequence>MNTERLTEPTVRSSHYSPHTNSAPMTASHGCHKDKTHMSSIKEYYFEKQQENCIAWIREQYGIEIDPDEPPEAWEDLAGEYSAMLEAEEAEYQWLNRHTHSEFFLQFANELATASSLLNVGTSAVHTDTLNKLVYAHIITLMEALISSVVRHLIVKDARLLTNLVAGYGKLSAKTITLKEIAEQPKVMESIAQQALSELTFHNVATIKQILDAMFAEHMDGLKIAPIARICSKRHDIVHRNGKTVRDEPIDLTVEEVRNAMLVVRAFADDLQNRINKALDEGSAL</sequence>
<evidence type="ECO:0008006" key="4">
    <source>
        <dbReference type="Google" id="ProtNLM"/>
    </source>
</evidence>
<feature type="compositionally biased region" description="Polar residues" evidence="1">
    <location>
        <begin position="1"/>
        <end position="25"/>
    </location>
</feature>
<reference evidence="2 3" key="1">
    <citation type="journal article" date="2014" name="Genome Announc.">
        <title>The Complete Genome Sequence of Pseudomonas putida NBRC 14164T Confirms High Intraspecies Variation.</title>
        <authorList>
            <person name="Ohji S."/>
            <person name="Yamazoe A."/>
            <person name="Hosoyama A."/>
            <person name="Tsuchikane K."/>
            <person name="Ezaki T."/>
            <person name="Fujita N."/>
        </authorList>
    </citation>
    <scope>NUCLEOTIDE SEQUENCE [LARGE SCALE GENOMIC DNA]</scope>
    <source>
        <strain evidence="2 3">NBRC 14164</strain>
    </source>
</reference>
<evidence type="ECO:0000313" key="2">
    <source>
        <dbReference type="EMBL" id="BAN56649.1"/>
    </source>
</evidence>
<evidence type="ECO:0000256" key="1">
    <source>
        <dbReference type="SAM" id="MobiDB-lite"/>
    </source>
</evidence>
<accession>A0ABM7EL84</accession>
<gene>
    <name evidence="2" type="ORF">PP4_47960</name>
</gene>
<organism evidence="2 3">
    <name type="scientific">Pseudomonas putida NBRC 14164</name>
    <dbReference type="NCBI Taxonomy" id="1211579"/>
    <lineage>
        <taxon>Bacteria</taxon>
        <taxon>Pseudomonadati</taxon>
        <taxon>Pseudomonadota</taxon>
        <taxon>Gammaproteobacteria</taxon>
        <taxon>Pseudomonadales</taxon>
        <taxon>Pseudomonadaceae</taxon>
        <taxon>Pseudomonas</taxon>
    </lineage>
</organism>
<name>A0ABM7EL84_PSEPU</name>
<dbReference type="Proteomes" id="UP000016702">
    <property type="component" value="Chromosome"/>
</dbReference>
<protein>
    <recommendedName>
        <fullName evidence="4">RiboL-PSP-HEPN domain-containing protein</fullName>
    </recommendedName>
</protein>
<evidence type="ECO:0000313" key="3">
    <source>
        <dbReference type="Proteomes" id="UP000016702"/>
    </source>
</evidence>
<proteinExistence type="predicted"/>
<dbReference type="EMBL" id="AP013070">
    <property type="protein sequence ID" value="BAN56649.1"/>
    <property type="molecule type" value="Genomic_DNA"/>
</dbReference>
<feature type="region of interest" description="Disordered" evidence="1">
    <location>
        <begin position="1"/>
        <end position="32"/>
    </location>
</feature>